<dbReference type="GO" id="GO:0004497">
    <property type="term" value="F:monooxygenase activity"/>
    <property type="evidence" value="ECO:0007669"/>
    <property type="project" value="UniProtKB-KW"/>
</dbReference>
<dbReference type="InterPro" id="IPR007138">
    <property type="entry name" value="ABM_dom"/>
</dbReference>
<dbReference type="InterPro" id="IPR011008">
    <property type="entry name" value="Dimeric_a/b-barrel"/>
</dbReference>
<comment type="caution">
    <text evidence="2">The sequence shown here is derived from an EMBL/GenBank/DDBJ whole genome shotgun (WGS) entry which is preliminary data.</text>
</comment>
<protein>
    <submittedName>
        <fullName evidence="2">Antibiotic biosynthesis monooxygenase</fullName>
    </submittedName>
</protein>
<evidence type="ECO:0000313" key="2">
    <source>
        <dbReference type="EMBL" id="TSD58178.1"/>
    </source>
</evidence>
<gene>
    <name evidence="2" type="ORF">FNM00_14830</name>
</gene>
<dbReference type="RefSeq" id="WP_143914331.1">
    <property type="nucleotide sequence ID" value="NZ_VLNT01000015.1"/>
</dbReference>
<keyword evidence="2" id="KW-0560">Oxidoreductase</keyword>
<reference evidence="2 3" key="1">
    <citation type="submission" date="2019-07" db="EMBL/GenBank/DDBJ databases">
        <authorList>
            <person name="Zhao L.H."/>
        </authorList>
    </citation>
    <scope>NUCLEOTIDE SEQUENCE [LARGE SCALE GENOMIC DNA]</scope>
    <source>
        <strain evidence="2 3">Co35</strain>
    </source>
</reference>
<dbReference type="PROSITE" id="PS51725">
    <property type="entry name" value="ABM"/>
    <property type="match status" value="1"/>
</dbReference>
<dbReference type="Proteomes" id="UP000316988">
    <property type="component" value="Unassembled WGS sequence"/>
</dbReference>
<proteinExistence type="predicted"/>
<dbReference type="Gene3D" id="3.30.70.100">
    <property type="match status" value="1"/>
</dbReference>
<dbReference type="AlphaFoldDB" id="A0A554RVQ7"/>
<dbReference type="EMBL" id="VLNT01000015">
    <property type="protein sequence ID" value="TSD58178.1"/>
    <property type="molecule type" value="Genomic_DNA"/>
</dbReference>
<evidence type="ECO:0000313" key="3">
    <source>
        <dbReference type="Proteomes" id="UP000316988"/>
    </source>
</evidence>
<dbReference type="SUPFAM" id="SSF54909">
    <property type="entry name" value="Dimeric alpha+beta barrel"/>
    <property type="match status" value="1"/>
</dbReference>
<sequence>MSDDPITFINIIDVDPSKQQEVVDLLTEGAEKVVSHRPGFVSLTILASADRSRVVSIARWENAESAQATQADPAAARYAERTAALGTPSPGVYSVVAEVG</sequence>
<dbReference type="Pfam" id="PF03992">
    <property type="entry name" value="ABM"/>
    <property type="match status" value="1"/>
</dbReference>
<name>A0A554RVQ7_9ACTN</name>
<dbReference type="OrthoDB" id="1493813at2"/>
<keyword evidence="2" id="KW-0503">Monooxygenase</keyword>
<feature type="domain" description="ABM" evidence="1">
    <location>
        <begin position="6"/>
        <end position="96"/>
    </location>
</feature>
<accession>A0A554RVQ7</accession>
<organism evidence="2 3">
    <name type="scientific">Aeromicrobium piscarium</name>
    <dbReference type="NCBI Taxonomy" id="2590901"/>
    <lineage>
        <taxon>Bacteria</taxon>
        <taxon>Bacillati</taxon>
        <taxon>Actinomycetota</taxon>
        <taxon>Actinomycetes</taxon>
        <taxon>Propionibacteriales</taxon>
        <taxon>Nocardioidaceae</taxon>
        <taxon>Aeromicrobium</taxon>
    </lineage>
</organism>
<keyword evidence="3" id="KW-1185">Reference proteome</keyword>
<evidence type="ECO:0000259" key="1">
    <source>
        <dbReference type="PROSITE" id="PS51725"/>
    </source>
</evidence>